<dbReference type="GeneID" id="78817561"/>
<evidence type="ECO:0000313" key="2">
    <source>
        <dbReference type="Proteomes" id="UP000001992"/>
    </source>
</evidence>
<dbReference type="RefSeq" id="WP_011954174.1">
    <property type="nucleotide sequence ID" value="NC_009515.1"/>
</dbReference>
<proteinExistence type="predicted"/>
<name>A5ULP8_METS3</name>
<dbReference type="Gene3D" id="2.60.40.10">
    <property type="entry name" value="Immunoglobulins"/>
    <property type="match status" value="1"/>
</dbReference>
<dbReference type="EMBL" id="CP000678">
    <property type="protein sequence ID" value="ABQ87126.1"/>
    <property type="molecule type" value="Genomic_DNA"/>
</dbReference>
<protein>
    <submittedName>
        <fullName evidence="1">Predicted surface protein</fullName>
    </submittedName>
</protein>
<dbReference type="eggNOG" id="arCOG10876">
    <property type="taxonomic scope" value="Archaea"/>
</dbReference>
<dbReference type="PATRIC" id="fig|420247.28.peg.917"/>
<dbReference type="AlphaFoldDB" id="A5ULP8"/>
<evidence type="ECO:0000313" key="1">
    <source>
        <dbReference type="EMBL" id="ABQ87126.1"/>
    </source>
</evidence>
<keyword evidence="2" id="KW-1185">Reference proteome</keyword>
<dbReference type="BioCyc" id="MSMI420247:GHWZ-946-MONOMER"/>
<accession>A5ULP8</accession>
<sequence>MDNKILVLVCAVILILAVIVSAFVFINPQEESSLTITSNATLYDGDNCTVKLTDENGLGISNKTVNVTLTDEKGLKSNFKYITDNEGLISFNISGVGNYSINCVFDGDGNYKSTNVTQNVSVISNVVQDGNNGFKDTSNQKSSSYYEDDHLSCEQLKAKYPEMSDGELFERFGERGDNGIMYNGKHVWEDRGDGRTYSGHPI</sequence>
<organism evidence="1 2">
    <name type="scientific">Methanobrevibacter smithii (strain ATCC 35061 / DSM 861 / OCM 144 / PS)</name>
    <dbReference type="NCBI Taxonomy" id="420247"/>
    <lineage>
        <taxon>Archaea</taxon>
        <taxon>Methanobacteriati</taxon>
        <taxon>Methanobacteriota</taxon>
        <taxon>Methanomada group</taxon>
        <taxon>Methanobacteria</taxon>
        <taxon>Methanobacteriales</taxon>
        <taxon>Methanobacteriaceae</taxon>
        <taxon>Methanobrevibacter</taxon>
    </lineage>
</organism>
<gene>
    <name evidence="1" type="ordered locus">Msm_0921</name>
</gene>
<dbReference type="HOGENOM" id="CLU_1352130_0_0_2"/>
<dbReference type="Proteomes" id="UP000001992">
    <property type="component" value="Chromosome"/>
</dbReference>
<dbReference type="EnsemblBacteria" id="ABQ87126">
    <property type="protein sequence ID" value="ABQ87126"/>
    <property type="gene ID" value="Msm_0921"/>
</dbReference>
<dbReference type="KEGG" id="msi:Msm_0921"/>
<reference evidence="1 2" key="1">
    <citation type="journal article" date="2007" name="Proc. Natl. Acad. Sci. U.S.A.">
        <title>Genomic and metabolic adaptations of Methanobrevibacter smithii to the human gut.</title>
        <authorList>
            <person name="Samuel B.S."/>
            <person name="Hansen E.E."/>
            <person name="Manchester J.K."/>
            <person name="Coutinho P.M."/>
            <person name="Henrissat B."/>
            <person name="Fulton R."/>
            <person name="Latreille P."/>
            <person name="Kim K."/>
            <person name="Wilson R.K."/>
            <person name="Gordon J.I."/>
        </authorList>
    </citation>
    <scope>NUCLEOTIDE SEQUENCE [LARGE SCALE GENOMIC DNA]</scope>
    <source>
        <strain evidence="2">ATCC 35061 / DSM 861 / OCM 144 / PS</strain>
    </source>
</reference>
<dbReference type="InterPro" id="IPR013783">
    <property type="entry name" value="Ig-like_fold"/>
</dbReference>